<dbReference type="Proteomes" id="UP000308365">
    <property type="component" value="Unassembled WGS sequence"/>
</dbReference>
<dbReference type="GO" id="GO:0000398">
    <property type="term" value="P:mRNA splicing, via spliceosome"/>
    <property type="evidence" value="ECO:0007669"/>
    <property type="project" value="TreeGrafter"/>
</dbReference>
<feature type="domain" description="RRM" evidence="3">
    <location>
        <begin position="29"/>
        <end position="113"/>
    </location>
</feature>
<dbReference type="GO" id="GO:0043047">
    <property type="term" value="F:single-stranded telomeric DNA binding"/>
    <property type="evidence" value="ECO:0007669"/>
    <property type="project" value="TreeGrafter"/>
</dbReference>
<reference evidence="5" key="1">
    <citation type="journal article" date="2019" name="IScience">
        <title>Narwhal Genome Reveals Long-Term Low Genetic Diversity despite Current Large Abundance Size.</title>
        <authorList>
            <person name="Westbury M.V."/>
            <person name="Petersen B."/>
            <person name="Garde E."/>
            <person name="Heide-Jorgensen M.P."/>
            <person name="Lorenzen E.D."/>
        </authorList>
    </citation>
    <scope>NUCLEOTIDE SEQUENCE [LARGE SCALE GENOMIC DNA]</scope>
</reference>
<dbReference type="EMBL" id="RWIC01000148">
    <property type="protein sequence ID" value="TKC48698.1"/>
    <property type="molecule type" value="Genomic_DNA"/>
</dbReference>
<dbReference type="Gene3D" id="3.30.70.330">
    <property type="match status" value="1"/>
</dbReference>
<dbReference type="InterPro" id="IPR012677">
    <property type="entry name" value="Nucleotide-bd_a/b_plait_sf"/>
</dbReference>
<evidence type="ECO:0000313" key="4">
    <source>
        <dbReference type="EMBL" id="TKC48698.1"/>
    </source>
</evidence>
<dbReference type="SUPFAM" id="SSF54928">
    <property type="entry name" value="RNA-binding domain, RBD"/>
    <property type="match status" value="1"/>
</dbReference>
<protein>
    <recommendedName>
        <fullName evidence="3">RRM domain-containing protein</fullName>
    </recommendedName>
</protein>
<gene>
    <name evidence="4" type="ORF">EI555_002886</name>
</gene>
<dbReference type="SMART" id="SM00360">
    <property type="entry name" value="RRM"/>
    <property type="match status" value="1"/>
</dbReference>
<dbReference type="GO" id="GO:0071013">
    <property type="term" value="C:catalytic step 2 spliceosome"/>
    <property type="evidence" value="ECO:0007669"/>
    <property type="project" value="TreeGrafter"/>
</dbReference>
<dbReference type="Pfam" id="PF00076">
    <property type="entry name" value="RRM_1"/>
    <property type="match status" value="1"/>
</dbReference>
<proteinExistence type="predicted"/>
<dbReference type="PANTHER" id="PTHR48026:SF13">
    <property type="entry name" value="HETEROGENEOUS NUCLEAR RIBONUCLEOPROTEINS A2_B1"/>
    <property type="match status" value="1"/>
</dbReference>
<evidence type="ECO:0000256" key="2">
    <source>
        <dbReference type="PROSITE-ProRule" id="PRU00176"/>
    </source>
</evidence>
<dbReference type="GO" id="GO:0051028">
    <property type="term" value="P:mRNA transport"/>
    <property type="evidence" value="ECO:0007669"/>
    <property type="project" value="TreeGrafter"/>
</dbReference>
<accession>A0A4U1FG08</accession>
<name>A0A4U1FG08_MONMO</name>
<evidence type="ECO:0000313" key="5">
    <source>
        <dbReference type="Proteomes" id="UP000308365"/>
    </source>
</evidence>
<sequence>MAEAMDSKMEESFKTVTFWRKKKEQEEFHKLFIGGLSSETTEENLRNYYQQWGKLTGCVVIRDPARKRSRGFGFVPFSSTAEVEAATPRSTDRKRLPPNALSQERILGSGVLS</sequence>
<dbReference type="AlphaFoldDB" id="A0A4U1FG08"/>
<organism evidence="4 5">
    <name type="scientific">Monodon monoceros</name>
    <name type="common">Narwhal</name>
    <name type="synonym">Ceratodon monodon</name>
    <dbReference type="NCBI Taxonomy" id="40151"/>
    <lineage>
        <taxon>Eukaryota</taxon>
        <taxon>Metazoa</taxon>
        <taxon>Chordata</taxon>
        <taxon>Craniata</taxon>
        <taxon>Vertebrata</taxon>
        <taxon>Euteleostomi</taxon>
        <taxon>Mammalia</taxon>
        <taxon>Eutheria</taxon>
        <taxon>Laurasiatheria</taxon>
        <taxon>Artiodactyla</taxon>
        <taxon>Whippomorpha</taxon>
        <taxon>Cetacea</taxon>
        <taxon>Odontoceti</taxon>
        <taxon>Monodontidae</taxon>
        <taxon>Monodon</taxon>
    </lineage>
</organism>
<dbReference type="InterPro" id="IPR035979">
    <property type="entry name" value="RBD_domain_sf"/>
</dbReference>
<dbReference type="InterPro" id="IPR000504">
    <property type="entry name" value="RRM_dom"/>
</dbReference>
<comment type="caution">
    <text evidence="4">The sequence shown here is derived from an EMBL/GenBank/DDBJ whole genome shotgun (WGS) entry which is preliminary data.</text>
</comment>
<evidence type="ECO:0000259" key="3">
    <source>
        <dbReference type="PROSITE" id="PS50102"/>
    </source>
</evidence>
<dbReference type="GO" id="GO:0003730">
    <property type="term" value="F:mRNA 3'-UTR binding"/>
    <property type="evidence" value="ECO:0007669"/>
    <property type="project" value="TreeGrafter"/>
</dbReference>
<dbReference type="PROSITE" id="PS50102">
    <property type="entry name" value="RRM"/>
    <property type="match status" value="1"/>
</dbReference>
<evidence type="ECO:0000256" key="1">
    <source>
        <dbReference type="ARBA" id="ARBA00022884"/>
    </source>
</evidence>
<keyword evidence="1 2" id="KW-0694">RNA-binding</keyword>
<dbReference type="PANTHER" id="PTHR48026">
    <property type="entry name" value="HOMOLOGOUS TO DROSOPHILA SQD (SQUID) PROTEIN"/>
    <property type="match status" value="1"/>
</dbReference>